<keyword evidence="1" id="KW-0472">Membrane</keyword>
<proteinExistence type="predicted"/>
<name>A0A841UVH6_MICAE</name>
<dbReference type="InterPro" id="IPR041881">
    <property type="entry name" value="PqqD_sf"/>
</dbReference>
<evidence type="ECO:0000256" key="1">
    <source>
        <dbReference type="SAM" id="Phobius"/>
    </source>
</evidence>
<dbReference type="EMBL" id="JACEGC010000023">
    <property type="protein sequence ID" value="MBC1195083.1"/>
    <property type="molecule type" value="Genomic_DNA"/>
</dbReference>
<dbReference type="RefSeq" id="WP_185239151.1">
    <property type="nucleotide sequence ID" value="NZ_JACEGC010000023.1"/>
</dbReference>
<evidence type="ECO:0000313" key="3">
    <source>
        <dbReference type="Proteomes" id="UP000525432"/>
    </source>
</evidence>
<accession>A0A841UVH6</accession>
<gene>
    <name evidence="2" type="ORF">H0901_07280</name>
</gene>
<reference evidence="2 3" key="1">
    <citation type="submission" date="2020-07" db="EMBL/GenBank/DDBJ databases">
        <title>Genomes of two Microcystis aeruginosa (Cyanobacteria) strains from Florida (USA) with disparate toxicogenic potential.</title>
        <authorList>
            <person name="Lefler F.W."/>
            <person name="Barbosa M."/>
            <person name="Berthold D.E."/>
            <person name="Laughinghouse H.D. IV."/>
        </authorList>
    </citation>
    <scope>NUCLEOTIDE SEQUENCE [LARGE SCALE GENOMIC DNA]</scope>
    <source>
        <strain evidence="2 3">BLCCF158</strain>
    </source>
</reference>
<dbReference type="Pfam" id="PF05402">
    <property type="entry name" value="PqqD"/>
    <property type="match status" value="1"/>
</dbReference>
<dbReference type="Gene3D" id="1.10.10.1150">
    <property type="entry name" value="Coenzyme PQQ synthesis protein D (PqqD)"/>
    <property type="match status" value="1"/>
</dbReference>
<keyword evidence="1" id="KW-0812">Transmembrane</keyword>
<keyword evidence="1" id="KW-1133">Transmembrane helix</keyword>
<feature type="transmembrane region" description="Helical" evidence="1">
    <location>
        <begin position="109"/>
        <end position="128"/>
    </location>
</feature>
<organism evidence="2 3">
    <name type="scientific">Microcystis aeruginosa BLCC-F158</name>
    <dbReference type="NCBI Taxonomy" id="2755316"/>
    <lineage>
        <taxon>Bacteria</taxon>
        <taxon>Bacillati</taxon>
        <taxon>Cyanobacteriota</taxon>
        <taxon>Cyanophyceae</taxon>
        <taxon>Oscillatoriophycideae</taxon>
        <taxon>Chroococcales</taxon>
        <taxon>Microcystaceae</taxon>
        <taxon>Microcystis</taxon>
    </lineage>
</organism>
<sequence length="150" mass="16580">MKPIVRKENLIIQAVGEELIVYDQTQNTSHCLNGTAGKVWRYCNGENTVQDMARLLQKELPRAVVQDVDVEDLVWQALEDLENCHLIEGYNSSPAITERISRRKAMKTAALVGGFALGAFFPAIRSIVAPTPAMAGSPPKQQKSNFTIEP</sequence>
<comment type="caution">
    <text evidence="2">The sequence shown here is derived from an EMBL/GenBank/DDBJ whole genome shotgun (WGS) entry which is preliminary data.</text>
</comment>
<dbReference type="InterPro" id="IPR008792">
    <property type="entry name" value="PQQD"/>
</dbReference>
<dbReference type="Proteomes" id="UP000525432">
    <property type="component" value="Unassembled WGS sequence"/>
</dbReference>
<dbReference type="AlphaFoldDB" id="A0A841UVH6"/>
<protein>
    <submittedName>
        <fullName evidence="2">PqqD family protein</fullName>
    </submittedName>
</protein>
<evidence type="ECO:0000313" key="2">
    <source>
        <dbReference type="EMBL" id="MBC1195083.1"/>
    </source>
</evidence>